<evidence type="ECO:0000313" key="3">
    <source>
        <dbReference type="Proteomes" id="UP001165080"/>
    </source>
</evidence>
<organism evidence="2 3">
    <name type="scientific">Pleodorina starrii</name>
    <dbReference type="NCBI Taxonomy" id="330485"/>
    <lineage>
        <taxon>Eukaryota</taxon>
        <taxon>Viridiplantae</taxon>
        <taxon>Chlorophyta</taxon>
        <taxon>core chlorophytes</taxon>
        <taxon>Chlorophyceae</taxon>
        <taxon>CS clade</taxon>
        <taxon>Chlamydomonadales</taxon>
        <taxon>Volvocaceae</taxon>
        <taxon>Pleodorina</taxon>
    </lineage>
</organism>
<dbReference type="Gene3D" id="2.40.160.10">
    <property type="entry name" value="Porin"/>
    <property type="match status" value="1"/>
</dbReference>
<dbReference type="EMBL" id="BRXU01000017">
    <property type="protein sequence ID" value="GLC57040.1"/>
    <property type="molecule type" value="Genomic_DNA"/>
</dbReference>
<evidence type="ECO:0000313" key="2">
    <source>
        <dbReference type="EMBL" id="GLC57040.1"/>
    </source>
</evidence>
<dbReference type="GO" id="GO:0005741">
    <property type="term" value="C:mitochondrial outer membrane"/>
    <property type="evidence" value="ECO:0007669"/>
    <property type="project" value="InterPro"/>
</dbReference>
<dbReference type="GO" id="GO:0008308">
    <property type="term" value="F:voltage-gated monoatomic anion channel activity"/>
    <property type="evidence" value="ECO:0007669"/>
    <property type="project" value="InterPro"/>
</dbReference>
<dbReference type="PANTHER" id="PTHR11743:SF70">
    <property type="entry name" value="GH26960P-RELATED"/>
    <property type="match status" value="1"/>
</dbReference>
<protein>
    <submittedName>
        <fullName evidence="2">Voltage-dependent anion-selective channel protein 2</fullName>
    </submittedName>
</protein>
<dbReference type="Pfam" id="PF01459">
    <property type="entry name" value="Porin_3"/>
    <property type="match status" value="1"/>
</dbReference>
<keyword evidence="3" id="KW-1185">Reference proteome</keyword>
<proteinExistence type="inferred from homology"/>
<dbReference type="InterPro" id="IPR001925">
    <property type="entry name" value="Porin_Euk"/>
</dbReference>
<dbReference type="PANTHER" id="PTHR11743">
    <property type="entry name" value="VOLTAGE-DEPENDENT ANION-SELECTIVE CHANNEL"/>
    <property type="match status" value="1"/>
</dbReference>
<accession>A0A9W6BSA7</accession>
<dbReference type="InterPro" id="IPR023614">
    <property type="entry name" value="Porin_dom_sf"/>
</dbReference>
<sequence length="279" mass="27789">MPAVAFADIGKRAKGLLGGDAATGTFVLNPKLTIAGTTKSGVALTAIAAQKGDKLDASLKAAYTAPSKKYSVDATADPAGKVAVNASVNDVAPGLKMTAAVVLPDPAASAKLTAEYASAAAHVKSTISLSASPVVELAVASAVRGVLVGGETAYDSAKADITKMNFVLGYHAADFQASASLVDQLSTLKLAYAHSLSPAATVGAELTRKVDGAATGFALAYARSLAGGAVAKVKLESSGTLSALYSTKLVGGEKVTGSLQLQATDLSKGPKYGFALDLA</sequence>
<dbReference type="Proteomes" id="UP001165080">
    <property type="component" value="Unassembled WGS sequence"/>
</dbReference>
<comment type="caution">
    <text evidence="2">The sequence shown here is derived from an EMBL/GenBank/DDBJ whole genome shotgun (WGS) entry which is preliminary data.</text>
</comment>
<comment type="similarity">
    <text evidence="1">Belongs to the eukaryotic mitochondrial porin (TC 1.B.8.1) family.</text>
</comment>
<dbReference type="OrthoDB" id="7827681at2759"/>
<dbReference type="InterPro" id="IPR027246">
    <property type="entry name" value="Porin_Euk/Tom40"/>
</dbReference>
<dbReference type="CDD" id="cd07306">
    <property type="entry name" value="Porin3_VDAC"/>
    <property type="match status" value="1"/>
</dbReference>
<evidence type="ECO:0000256" key="1">
    <source>
        <dbReference type="ARBA" id="ARBA00009624"/>
    </source>
</evidence>
<name>A0A9W6BSA7_9CHLO</name>
<gene>
    <name evidence="2" type="primary">PLEST003200</name>
    <name evidence="2" type="ORF">PLESTB_001176100</name>
</gene>
<dbReference type="AlphaFoldDB" id="A0A9W6BSA7"/>
<reference evidence="2 3" key="1">
    <citation type="journal article" date="2023" name="Commun. Biol.">
        <title>Reorganization of the ancestral sex-determining regions during the evolution of trioecy in Pleodorina starrii.</title>
        <authorList>
            <person name="Takahashi K."/>
            <person name="Suzuki S."/>
            <person name="Kawai-Toyooka H."/>
            <person name="Yamamoto K."/>
            <person name="Hamaji T."/>
            <person name="Ootsuki R."/>
            <person name="Yamaguchi H."/>
            <person name="Kawachi M."/>
            <person name="Higashiyama T."/>
            <person name="Nozaki H."/>
        </authorList>
    </citation>
    <scope>NUCLEOTIDE SEQUENCE [LARGE SCALE GENOMIC DNA]</scope>
    <source>
        <strain evidence="2 3">NIES-4479</strain>
    </source>
</reference>